<gene>
    <name evidence="2" type="ORF">GUJ93_ZPchr0010g7906</name>
</gene>
<dbReference type="AlphaFoldDB" id="A0A8J5WCI4"/>
<evidence type="ECO:0000313" key="3">
    <source>
        <dbReference type="Proteomes" id="UP000729402"/>
    </source>
</evidence>
<comment type="caution">
    <text evidence="2">The sequence shown here is derived from an EMBL/GenBank/DDBJ whole genome shotgun (WGS) entry which is preliminary data.</text>
</comment>
<evidence type="ECO:0000256" key="1">
    <source>
        <dbReference type="SAM" id="MobiDB-lite"/>
    </source>
</evidence>
<protein>
    <submittedName>
        <fullName evidence="2">Uncharacterized protein</fullName>
    </submittedName>
</protein>
<reference evidence="2" key="2">
    <citation type="submission" date="2021-02" db="EMBL/GenBank/DDBJ databases">
        <authorList>
            <person name="Kimball J.A."/>
            <person name="Haas M.W."/>
            <person name="Macchietto M."/>
            <person name="Kono T."/>
            <person name="Duquette J."/>
            <person name="Shao M."/>
        </authorList>
    </citation>
    <scope>NUCLEOTIDE SEQUENCE</scope>
    <source>
        <tissue evidence="2">Fresh leaf tissue</tissue>
    </source>
</reference>
<reference evidence="2" key="1">
    <citation type="journal article" date="2021" name="bioRxiv">
        <title>Whole Genome Assembly and Annotation of Northern Wild Rice, Zizania palustris L., Supports a Whole Genome Duplication in the Zizania Genus.</title>
        <authorList>
            <person name="Haas M."/>
            <person name="Kono T."/>
            <person name="Macchietto M."/>
            <person name="Millas R."/>
            <person name="McGilp L."/>
            <person name="Shao M."/>
            <person name="Duquette J."/>
            <person name="Hirsch C.N."/>
            <person name="Kimball J."/>
        </authorList>
    </citation>
    <scope>NUCLEOTIDE SEQUENCE</scope>
    <source>
        <tissue evidence="2">Fresh leaf tissue</tissue>
    </source>
</reference>
<organism evidence="2 3">
    <name type="scientific">Zizania palustris</name>
    <name type="common">Northern wild rice</name>
    <dbReference type="NCBI Taxonomy" id="103762"/>
    <lineage>
        <taxon>Eukaryota</taxon>
        <taxon>Viridiplantae</taxon>
        <taxon>Streptophyta</taxon>
        <taxon>Embryophyta</taxon>
        <taxon>Tracheophyta</taxon>
        <taxon>Spermatophyta</taxon>
        <taxon>Magnoliopsida</taxon>
        <taxon>Liliopsida</taxon>
        <taxon>Poales</taxon>
        <taxon>Poaceae</taxon>
        <taxon>BOP clade</taxon>
        <taxon>Oryzoideae</taxon>
        <taxon>Oryzeae</taxon>
        <taxon>Zizaniinae</taxon>
        <taxon>Zizania</taxon>
    </lineage>
</organism>
<dbReference type="EMBL" id="JAAALK010000082">
    <property type="protein sequence ID" value="KAG8086737.1"/>
    <property type="molecule type" value="Genomic_DNA"/>
</dbReference>
<sequence length="119" mass="13292">MASPMAQVNRAQGGCGRRVAPGPPVSASVARELPGAFRGNHLYATWSILGRPLLGPSYVATAARDMWTAQIIPSRTKAVDPRYASPVSHLKHEDKETNQILLSFYRIYHRLKWMLRTLH</sequence>
<keyword evidence="3" id="KW-1185">Reference proteome</keyword>
<proteinExistence type="predicted"/>
<accession>A0A8J5WCI4</accession>
<feature type="region of interest" description="Disordered" evidence="1">
    <location>
        <begin position="1"/>
        <end position="24"/>
    </location>
</feature>
<evidence type="ECO:0000313" key="2">
    <source>
        <dbReference type="EMBL" id="KAG8086737.1"/>
    </source>
</evidence>
<name>A0A8J5WCI4_ZIZPA</name>
<dbReference type="Proteomes" id="UP000729402">
    <property type="component" value="Unassembled WGS sequence"/>
</dbReference>